<dbReference type="Proteomes" id="UP000430120">
    <property type="component" value="Unassembled WGS sequence"/>
</dbReference>
<dbReference type="SUPFAM" id="SSF103642">
    <property type="entry name" value="Sec-C motif"/>
    <property type="match status" value="1"/>
</dbReference>
<dbReference type="InterPro" id="IPR011978">
    <property type="entry name" value="YgfB-like"/>
</dbReference>
<dbReference type="Pfam" id="PF02810">
    <property type="entry name" value="SEC-C"/>
    <property type="match status" value="1"/>
</dbReference>
<organism evidence="1 2">
    <name type="scientific">Ideonella dechloratans</name>
    <dbReference type="NCBI Taxonomy" id="36863"/>
    <lineage>
        <taxon>Bacteria</taxon>
        <taxon>Pseudomonadati</taxon>
        <taxon>Pseudomonadota</taxon>
        <taxon>Betaproteobacteria</taxon>
        <taxon>Burkholderiales</taxon>
        <taxon>Sphaerotilaceae</taxon>
        <taxon>Ideonella</taxon>
    </lineage>
</organism>
<dbReference type="NCBIfam" id="TIGR02292">
    <property type="entry name" value="ygfB_yecA"/>
    <property type="match status" value="1"/>
</dbReference>
<comment type="caution">
    <text evidence="1">The sequence shown here is derived from an EMBL/GenBank/DDBJ whole genome shotgun (WGS) entry which is preliminary data.</text>
</comment>
<protein>
    <submittedName>
        <fullName evidence="1">UPF0149 family protein</fullName>
    </submittedName>
</protein>
<dbReference type="Pfam" id="PF03695">
    <property type="entry name" value="UPF0149"/>
    <property type="match status" value="1"/>
</dbReference>
<dbReference type="InterPro" id="IPR036255">
    <property type="entry name" value="YgfB-like_sf"/>
</dbReference>
<dbReference type="Gene3D" id="3.10.450.50">
    <property type="match status" value="1"/>
</dbReference>
<reference evidence="1 2" key="1">
    <citation type="submission" date="2019-09" db="EMBL/GenBank/DDBJ databases">
        <title>Draft genome sequences of 48 bacterial type strains from the CCUG.</title>
        <authorList>
            <person name="Tunovic T."/>
            <person name="Pineiro-Iglesias B."/>
            <person name="Unosson C."/>
            <person name="Inganas E."/>
            <person name="Ohlen M."/>
            <person name="Cardew S."/>
            <person name="Jensie-Markopoulos S."/>
            <person name="Salva-Serra F."/>
            <person name="Jaen-Luchoro D."/>
            <person name="Karlsson R."/>
            <person name="Svensson-Stadler L."/>
            <person name="Chun J."/>
            <person name="Moore E."/>
        </authorList>
    </citation>
    <scope>NUCLEOTIDE SEQUENCE [LARGE SCALE GENOMIC DNA]</scope>
    <source>
        <strain evidence="1 2">CCUG 30977</strain>
    </source>
</reference>
<dbReference type="PANTHER" id="PTHR33747">
    <property type="entry name" value="UPF0225 PROTEIN SCO1677"/>
    <property type="match status" value="1"/>
</dbReference>
<sequence>MAAPRMSTEQEIEALDALCQRMAGFEDGVSLEWLDGYMTALMSGPRRLSLDEWLPVMAEGVFERAFADPADAQAAREAIQARWDVLANQLDPEEILDDTDVLRLAPLMIELTEEDKQRLVEEGHVKADELHMLEQTGEVWALGFIDATRDFPQDWPEPDAETEEGQLFEECMTRVVTLTMTPEEVKEVCDELYEGEELTRDELIHEALYAAQDMRLYWLDHAPKPPQRRVGDLPGRNDPCPCGSGKKFKKCHGAQMQ</sequence>
<evidence type="ECO:0000313" key="1">
    <source>
        <dbReference type="EMBL" id="KAB0583124.1"/>
    </source>
</evidence>
<name>A0A643FD69_IDEDE</name>
<gene>
    <name evidence="1" type="ORF">F7Q92_09545</name>
</gene>
<dbReference type="EMBL" id="VZPB01000018">
    <property type="protein sequence ID" value="KAB0583124.1"/>
    <property type="molecule type" value="Genomic_DNA"/>
</dbReference>
<dbReference type="InterPro" id="IPR004027">
    <property type="entry name" value="SEC_C_motif"/>
</dbReference>
<proteinExistence type="predicted"/>
<keyword evidence="2" id="KW-1185">Reference proteome</keyword>
<accession>A0A643FD69</accession>
<dbReference type="PANTHER" id="PTHR33747:SF1">
    <property type="entry name" value="ADENYLATE CYCLASE-ASSOCIATED CAP C-TERMINAL DOMAIN-CONTAINING PROTEIN"/>
    <property type="match status" value="1"/>
</dbReference>
<evidence type="ECO:0000313" key="2">
    <source>
        <dbReference type="Proteomes" id="UP000430120"/>
    </source>
</evidence>
<dbReference type="SUPFAM" id="SSF101327">
    <property type="entry name" value="YgfB-like"/>
    <property type="match status" value="1"/>
</dbReference>
<dbReference type="OrthoDB" id="570299at2"/>
<dbReference type="AlphaFoldDB" id="A0A643FD69"/>